<feature type="chain" id="PRO_5038840668" evidence="8">
    <location>
        <begin position="25"/>
        <end position="542"/>
    </location>
</feature>
<evidence type="ECO:0000256" key="4">
    <source>
        <dbReference type="ARBA" id="ARBA00022801"/>
    </source>
</evidence>
<dbReference type="RefSeq" id="WP_133850762.1">
    <property type="nucleotide sequence ID" value="NZ_SNXZ01000003.1"/>
</dbReference>
<evidence type="ECO:0000256" key="2">
    <source>
        <dbReference type="ARBA" id="ARBA00022670"/>
    </source>
</evidence>
<accession>A0A4R6SCA4</accession>
<dbReference type="EMBL" id="SNXZ01000003">
    <property type="protein sequence ID" value="TDP97582.1"/>
    <property type="molecule type" value="Genomic_DNA"/>
</dbReference>
<dbReference type="GO" id="GO:0004252">
    <property type="term" value="F:serine-type endopeptidase activity"/>
    <property type="evidence" value="ECO:0007669"/>
    <property type="project" value="InterPro"/>
</dbReference>
<dbReference type="Proteomes" id="UP000295444">
    <property type="component" value="Unassembled WGS sequence"/>
</dbReference>
<dbReference type="InterPro" id="IPR050819">
    <property type="entry name" value="Tripeptidyl-peptidase_I"/>
</dbReference>
<dbReference type="InterPro" id="IPR030400">
    <property type="entry name" value="Sedolisin_dom"/>
</dbReference>
<keyword evidence="5" id="KW-0720">Serine protease</keyword>
<dbReference type="CDD" id="cd11377">
    <property type="entry name" value="Pro-peptidase_S53"/>
    <property type="match status" value="1"/>
</dbReference>
<evidence type="ECO:0000256" key="3">
    <source>
        <dbReference type="ARBA" id="ARBA00022723"/>
    </source>
</evidence>
<keyword evidence="4" id="KW-0378">Hydrolase</keyword>
<gene>
    <name evidence="10" type="ORF">EV186_103546</name>
</gene>
<dbReference type="PANTHER" id="PTHR14218">
    <property type="entry name" value="PROTEASE S8 TRIPEPTIDYL PEPTIDASE I CLN2"/>
    <property type="match status" value="1"/>
</dbReference>
<dbReference type="PROSITE" id="PS51695">
    <property type="entry name" value="SEDOLISIN"/>
    <property type="match status" value="1"/>
</dbReference>
<dbReference type="SMART" id="SM00944">
    <property type="entry name" value="Pro-kuma_activ"/>
    <property type="match status" value="1"/>
</dbReference>
<keyword evidence="8" id="KW-0732">Signal</keyword>
<sequence length="542" mass="55277">MRKRLRVAAAVVAPVAVVAGVVIAGQSSAGAEPLVAVPHNVNPALAHSHRTGAVDADKSLNGAIALKLHNRADLDKFLAAVNDPRSSQYHHFLTPRQFAAKYAPTQDEVNKVSSFLASSGLKVTGVSGNRQVVDFTGSASQVQSAFHTNLGAYTDATTNKAYFANDAAPQLPQDVADVTAAVVGLNNHATRVHHSVVTKAATKGKGKGHKAAPSGYGPAELNSAYNTAPLNADGTGQNVAVWEFDGYQADNITTYDQQYSLDATAPQTVSVDGANYDSQPGQGQVEVELDIEVIHAIAPKAQQYVYEAPNSDSGETDMANQIVSDAKVNTVSISWGACEAARDPAEMTAVDQAFAQGASQGIGWYSASGDDGSADCTRSTGDSGDAVDFPASSPSVTGVGGTNLDASSGAETAWNGSGGGTSTVFDKPAWQTGDAAKRTVPDVSSDADPNSGYAIYSAGQWETVGGTSAAAPMWAGFSALYGQAKGSPLGAANQALYGTGGTGFNDVTSGSNGSFSAGPGYDQVTGLGSYNAGDLYTALSGS</sequence>
<evidence type="ECO:0000256" key="7">
    <source>
        <dbReference type="ARBA" id="ARBA00023145"/>
    </source>
</evidence>
<keyword evidence="2" id="KW-0645">Protease</keyword>
<dbReference type="CDD" id="cd04056">
    <property type="entry name" value="Peptidases_S53"/>
    <property type="match status" value="1"/>
</dbReference>
<dbReference type="GO" id="GO:0008240">
    <property type="term" value="F:tripeptidyl-peptidase activity"/>
    <property type="evidence" value="ECO:0007669"/>
    <property type="project" value="TreeGrafter"/>
</dbReference>
<protein>
    <submittedName>
        <fullName evidence="10">Kumamolisin</fullName>
    </submittedName>
</protein>
<dbReference type="Gene3D" id="3.40.50.200">
    <property type="entry name" value="Peptidase S8/S53 domain"/>
    <property type="match status" value="1"/>
</dbReference>
<keyword evidence="6" id="KW-0106">Calcium</keyword>
<evidence type="ECO:0000256" key="6">
    <source>
        <dbReference type="ARBA" id="ARBA00022837"/>
    </source>
</evidence>
<keyword evidence="11" id="KW-1185">Reference proteome</keyword>
<keyword evidence="7" id="KW-0865">Zymogen</keyword>
<name>A0A4R6SCA4_LABRH</name>
<keyword evidence="3" id="KW-0479">Metal-binding</keyword>
<evidence type="ECO:0000259" key="9">
    <source>
        <dbReference type="PROSITE" id="PS51695"/>
    </source>
</evidence>
<dbReference type="SUPFAM" id="SSF52743">
    <property type="entry name" value="Subtilisin-like"/>
    <property type="match status" value="1"/>
</dbReference>
<evidence type="ECO:0000256" key="1">
    <source>
        <dbReference type="ARBA" id="ARBA00001913"/>
    </source>
</evidence>
<proteinExistence type="predicted"/>
<organism evidence="10 11">
    <name type="scientific">Labedaea rhizosphaerae</name>
    <dbReference type="NCBI Taxonomy" id="598644"/>
    <lineage>
        <taxon>Bacteria</taxon>
        <taxon>Bacillati</taxon>
        <taxon>Actinomycetota</taxon>
        <taxon>Actinomycetes</taxon>
        <taxon>Pseudonocardiales</taxon>
        <taxon>Pseudonocardiaceae</taxon>
        <taxon>Labedaea</taxon>
    </lineage>
</organism>
<dbReference type="Pfam" id="PF09286">
    <property type="entry name" value="Pro-kuma_activ"/>
    <property type="match status" value="1"/>
</dbReference>
<dbReference type="OrthoDB" id="3480681at2"/>
<feature type="signal peptide" evidence="8">
    <location>
        <begin position="1"/>
        <end position="24"/>
    </location>
</feature>
<evidence type="ECO:0000313" key="10">
    <source>
        <dbReference type="EMBL" id="TDP97582.1"/>
    </source>
</evidence>
<comment type="cofactor">
    <cofactor evidence="1">
        <name>Ca(2+)</name>
        <dbReference type="ChEBI" id="CHEBI:29108"/>
    </cofactor>
</comment>
<dbReference type="GO" id="GO:0046872">
    <property type="term" value="F:metal ion binding"/>
    <property type="evidence" value="ECO:0007669"/>
    <property type="project" value="UniProtKB-KW"/>
</dbReference>
<dbReference type="PANTHER" id="PTHR14218:SF15">
    <property type="entry name" value="TRIPEPTIDYL-PEPTIDASE 1"/>
    <property type="match status" value="1"/>
</dbReference>
<evidence type="ECO:0000256" key="8">
    <source>
        <dbReference type="SAM" id="SignalP"/>
    </source>
</evidence>
<feature type="domain" description="Peptidase S53" evidence="9">
    <location>
        <begin position="215"/>
        <end position="542"/>
    </location>
</feature>
<dbReference type="SUPFAM" id="SSF54897">
    <property type="entry name" value="Protease propeptides/inhibitors"/>
    <property type="match status" value="1"/>
</dbReference>
<dbReference type="AlphaFoldDB" id="A0A4R6SCA4"/>
<dbReference type="PROSITE" id="PS00138">
    <property type="entry name" value="SUBTILASE_SER"/>
    <property type="match status" value="1"/>
</dbReference>
<dbReference type="InterPro" id="IPR023828">
    <property type="entry name" value="Peptidase_S8_Ser-AS"/>
</dbReference>
<comment type="caution">
    <text evidence="10">The sequence shown here is derived from an EMBL/GenBank/DDBJ whole genome shotgun (WGS) entry which is preliminary data.</text>
</comment>
<dbReference type="GO" id="GO:0006508">
    <property type="term" value="P:proteolysis"/>
    <property type="evidence" value="ECO:0007669"/>
    <property type="project" value="UniProtKB-KW"/>
</dbReference>
<reference evidence="10 11" key="1">
    <citation type="submission" date="2019-03" db="EMBL/GenBank/DDBJ databases">
        <title>Genomic Encyclopedia of Type Strains, Phase IV (KMG-IV): sequencing the most valuable type-strain genomes for metagenomic binning, comparative biology and taxonomic classification.</title>
        <authorList>
            <person name="Goeker M."/>
        </authorList>
    </citation>
    <scope>NUCLEOTIDE SEQUENCE [LARGE SCALE GENOMIC DNA]</scope>
    <source>
        <strain evidence="10 11">DSM 45361</strain>
    </source>
</reference>
<evidence type="ECO:0000256" key="5">
    <source>
        <dbReference type="ARBA" id="ARBA00022825"/>
    </source>
</evidence>
<dbReference type="InterPro" id="IPR015366">
    <property type="entry name" value="S53_propep"/>
</dbReference>
<dbReference type="InterPro" id="IPR036852">
    <property type="entry name" value="Peptidase_S8/S53_dom_sf"/>
</dbReference>
<evidence type="ECO:0000313" key="11">
    <source>
        <dbReference type="Proteomes" id="UP000295444"/>
    </source>
</evidence>